<gene>
    <name evidence="8" type="ORF">SAMN04488087_2447</name>
</gene>
<evidence type="ECO:0000313" key="8">
    <source>
        <dbReference type="EMBL" id="SHK97663.1"/>
    </source>
</evidence>
<evidence type="ECO:0000259" key="6">
    <source>
        <dbReference type="Pfam" id="PF00389"/>
    </source>
</evidence>
<evidence type="ECO:0000256" key="3">
    <source>
        <dbReference type="ARBA" id="ARBA00023002"/>
    </source>
</evidence>
<feature type="domain" description="D-isomer specific 2-hydroxyacid dehydrogenase NAD-binding" evidence="7">
    <location>
        <begin position="125"/>
        <end position="315"/>
    </location>
</feature>
<proteinExistence type="inferred from homology"/>
<dbReference type="GO" id="GO:0016616">
    <property type="term" value="F:oxidoreductase activity, acting on the CH-OH group of donors, NAD or NADP as acceptor"/>
    <property type="evidence" value="ECO:0007669"/>
    <property type="project" value="InterPro"/>
</dbReference>
<sequence length="450" mass="50157">MAKIDGVRFLNDQFKKALILEHPDPSLDDYLRAQGIEPERLPDAVVQQPEAVIERLKEGQHDLIFKRSRFLVDERVLQASENLAAVILCCIGDDSVDKEACAREGVMVMNDPISNARSVVELVFGEMICLARRVFQANEAAHRHVWTKDNRKRYELQGKTIAIIGLGNIGKQVAQMAEKFGMQVYFYDNREVAREVGRTLGWTACRTLTEAFRVADFVTVHVSAEDHRGRSNRNLITYEHFAQLGAERGPNSPRIFINAARGFIHKPEDLIRAVQEGHVQAAAVDVYPSEPASKDDTWHNPYAGIPEIVCTPHIGAATQEAQPRIAAYVAGTAHLFNKYGTVRDTVFGPGQVIGVEAEPPYWVLSVVHSDARGTKKAISDAIYEAGASNLQSSHRDFSRYGFAYEVSAIDKPLSQEQLMRIVETARRISGDPTAIRAIRQFYVPANGTDF</sequence>
<keyword evidence="9" id="KW-1185">Reference proteome</keyword>
<dbReference type="PANTHER" id="PTHR42789">
    <property type="entry name" value="D-ISOMER SPECIFIC 2-HYDROXYACID DEHYDROGENASE FAMILY PROTEIN (AFU_ORTHOLOGUE AFUA_6G10090)"/>
    <property type="match status" value="1"/>
</dbReference>
<keyword evidence="4" id="KW-0520">NAD</keyword>
<dbReference type="GO" id="GO:0008652">
    <property type="term" value="P:amino acid biosynthetic process"/>
    <property type="evidence" value="ECO:0007669"/>
    <property type="project" value="UniProtKB-KW"/>
</dbReference>
<dbReference type="Proteomes" id="UP000185812">
    <property type="component" value="Unassembled WGS sequence"/>
</dbReference>
<dbReference type="EMBL" id="FRAU01000009">
    <property type="protein sequence ID" value="SHK97663.1"/>
    <property type="molecule type" value="Genomic_DNA"/>
</dbReference>
<dbReference type="OrthoDB" id="9777288at2"/>
<dbReference type="Gene3D" id="3.40.50.720">
    <property type="entry name" value="NAD(P)-binding Rossmann-like Domain"/>
    <property type="match status" value="2"/>
</dbReference>
<dbReference type="SUPFAM" id="SSF51735">
    <property type="entry name" value="NAD(P)-binding Rossmann-fold domains"/>
    <property type="match status" value="1"/>
</dbReference>
<dbReference type="Pfam" id="PF00389">
    <property type="entry name" value="2-Hacid_dh"/>
    <property type="match status" value="1"/>
</dbReference>
<feature type="domain" description="D-isomer specific 2-hydroxyacid dehydrogenase catalytic" evidence="6">
    <location>
        <begin position="19"/>
        <end position="342"/>
    </location>
</feature>
<dbReference type="GO" id="GO:0051287">
    <property type="term" value="F:NAD binding"/>
    <property type="evidence" value="ECO:0007669"/>
    <property type="project" value="InterPro"/>
</dbReference>
<dbReference type="PROSITE" id="PS00065">
    <property type="entry name" value="D_2_HYDROXYACID_DH_1"/>
    <property type="match status" value="1"/>
</dbReference>
<dbReference type="InterPro" id="IPR036291">
    <property type="entry name" value="NAD(P)-bd_dom_sf"/>
</dbReference>
<accession>A0A1M6WVB4</accession>
<dbReference type="CDD" id="cd12176">
    <property type="entry name" value="PGDH_3"/>
    <property type="match status" value="1"/>
</dbReference>
<comment type="similarity">
    <text evidence="1 5">Belongs to the D-isomer specific 2-hydroxyacid dehydrogenase family.</text>
</comment>
<dbReference type="SUPFAM" id="SSF52283">
    <property type="entry name" value="Formate/glycerate dehydrogenase catalytic domain-like"/>
    <property type="match status" value="1"/>
</dbReference>
<reference evidence="9" key="1">
    <citation type="submission" date="2016-11" db="EMBL/GenBank/DDBJ databases">
        <authorList>
            <person name="Varghese N."/>
            <person name="Submissions S."/>
        </authorList>
    </citation>
    <scope>NUCLEOTIDE SEQUENCE [LARGE SCALE GENOMIC DNA]</scope>
    <source>
        <strain evidence="9">DSM 22212</strain>
    </source>
</reference>
<evidence type="ECO:0000256" key="5">
    <source>
        <dbReference type="RuleBase" id="RU003719"/>
    </source>
</evidence>
<evidence type="ECO:0000256" key="1">
    <source>
        <dbReference type="ARBA" id="ARBA00005854"/>
    </source>
</evidence>
<organism evidence="8 9">
    <name type="scientific">Rhodothermus profundi</name>
    <dbReference type="NCBI Taxonomy" id="633813"/>
    <lineage>
        <taxon>Bacteria</taxon>
        <taxon>Pseudomonadati</taxon>
        <taxon>Rhodothermota</taxon>
        <taxon>Rhodothermia</taxon>
        <taxon>Rhodothermales</taxon>
        <taxon>Rhodothermaceae</taxon>
        <taxon>Rhodothermus</taxon>
    </lineage>
</organism>
<dbReference type="InterPro" id="IPR006140">
    <property type="entry name" value="D-isomer_DH_NAD-bd"/>
</dbReference>
<evidence type="ECO:0000256" key="2">
    <source>
        <dbReference type="ARBA" id="ARBA00022605"/>
    </source>
</evidence>
<dbReference type="InterPro" id="IPR050857">
    <property type="entry name" value="D-2-hydroxyacid_DH"/>
</dbReference>
<evidence type="ECO:0000256" key="4">
    <source>
        <dbReference type="ARBA" id="ARBA00023027"/>
    </source>
</evidence>
<name>A0A1M6WVB4_9BACT</name>
<dbReference type="PANTHER" id="PTHR42789:SF1">
    <property type="entry name" value="D-ISOMER SPECIFIC 2-HYDROXYACID DEHYDROGENASE FAMILY PROTEIN (AFU_ORTHOLOGUE AFUA_6G10090)"/>
    <property type="match status" value="1"/>
</dbReference>
<protein>
    <submittedName>
        <fullName evidence="8">D-3-phosphoglycerate dehydrogenase</fullName>
    </submittedName>
</protein>
<evidence type="ECO:0000259" key="7">
    <source>
        <dbReference type="Pfam" id="PF02826"/>
    </source>
</evidence>
<keyword evidence="2" id="KW-0028">Amino-acid biosynthesis</keyword>
<dbReference type="Pfam" id="PF02826">
    <property type="entry name" value="2-Hacid_dh_C"/>
    <property type="match status" value="1"/>
</dbReference>
<dbReference type="AlphaFoldDB" id="A0A1M6WVB4"/>
<dbReference type="RefSeq" id="WP_072716248.1">
    <property type="nucleotide sequence ID" value="NZ_FRAU01000009.1"/>
</dbReference>
<keyword evidence="3 5" id="KW-0560">Oxidoreductase</keyword>
<dbReference type="STRING" id="633813.SAMN04488087_2447"/>
<dbReference type="InterPro" id="IPR006139">
    <property type="entry name" value="D-isomer_2_OHA_DH_cat_dom"/>
</dbReference>
<dbReference type="InterPro" id="IPR029752">
    <property type="entry name" value="D-isomer_DH_CS1"/>
</dbReference>
<evidence type="ECO:0000313" key="9">
    <source>
        <dbReference type="Proteomes" id="UP000185812"/>
    </source>
</evidence>